<protein>
    <submittedName>
        <fullName evidence="3">IS110 family transposase</fullName>
    </submittedName>
</protein>
<feature type="domain" description="Transposase IS110-like N-terminal" evidence="1">
    <location>
        <begin position="5"/>
        <end position="156"/>
    </location>
</feature>
<dbReference type="NCBIfam" id="NF033542">
    <property type="entry name" value="transpos_IS110"/>
    <property type="match status" value="1"/>
</dbReference>
<evidence type="ECO:0000259" key="2">
    <source>
        <dbReference type="Pfam" id="PF02371"/>
    </source>
</evidence>
<dbReference type="Pfam" id="PF02371">
    <property type="entry name" value="Transposase_20"/>
    <property type="match status" value="1"/>
</dbReference>
<name>A0A1X0VFG6_LEUPS</name>
<sequence length="401" mass="45791">MHYVIGIDVSKATSQVAVAVDGKVTQHFKITHDVLGFNQLNTIIMQFNEFPDIVFEATGIYSRRLKSFLDWHNYPYTYLNPLAAKKQLDQLRPNKNDLNDAKNLAETQFILARAKSYVQNPIYIELQDMSRFYQQINHDIVSTKNRLHRILQLTFPEIEGLFSATDSPHYWELLTIVPHAIITRRSRQALMDTIQGGISWHIGHERLRKLVDQLMSMGQISAPAVAANSYNVAQVIYYAKRLIELHGTKGDILTAMVDKAKDLPEYSIYQSIPGFSDKTVVSLIAELGDLHRFRTANKLNAFVGIDLRFNDSGDYKSKGFITKRGNSTARKVLFRAISNIASTASYGHPSHINDWYQKKKHSSLSKRTKKIAIGAMSRLLRTMHYLVINHQLYDYKAASKQ</sequence>
<comment type="caution">
    <text evidence="3">The sequence shown here is derived from an EMBL/GenBank/DDBJ whole genome shotgun (WGS) entry which is preliminary data.</text>
</comment>
<dbReference type="GO" id="GO:0004803">
    <property type="term" value="F:transposase activity"/>
    <property type="evidence" value="ECO:0007669"/>
    <property type="project" value="InterPro"/>
</dbReference>
<dbReference type="InterPro" id="IPR047650">
    <property type="entry name" value="Transpos_IS110"/>
</dbReference>
<feature type="domain" description="Transposase IS116/IS110/IS902 C-terminal" evidence="2">
    <location>
        <begin position="269"/>
        <end position="341"/>
    </location>
</feature>
<dbReference type="PANTHER" id="PTHR33055">
    <property type="entry name" value="TRANSPOSASE FOR INSERTION SEQUENCE ELEMENT IS1111A"/>
    <property type="match status" value="1"/>
</dbReference>
<evidence type="ECO:0000313" key="4">
    <source>
        <dbReference type="Proteomes" id="UP000192288"/>
    </source>
</evidence>
<dbReference type="Proteomes" id="UP000192288">
    <property type="component" value="Unassembled WGS sequence"/>
</dbReference>
<dbReference type="PANTHER" id="PTHR33055:SF17">
    <property type="entry name" value="THIRD ORF IN TRANSPOSON ISC1491"/>
    <property type="match status" value="1"/>
</dbReference>
<dbReference type="GO" id="GO:0003677">
    <property type="term" value="F:DNA binding"/>
    <property type="evidence" value="ECO:0007669"/>
    <property type="project" value="InterPro"/>
</dbReference>
<reference evidence="3 4" key="1">
    <citation type="journal article" date="2017" name="Front. Microbiol.">
        <title>Genomic Characterization of Dairy Associated Leuconostoc Species and Diversity of Leuconostocs in Undefined Mixed Mesophilic Starter Cultures.</title>
        <authorList>
            <person name="Frantzen C.A."/>
            <person name="Kot W."/>
            <person name="Pedersen T.B."/>
            <person name="Ardo Y.M."/>
            <person name="Broadbent J.R."/>
            <person name="Neve H."/>
            <person name="Hansen L.H."/>
            <person name="Dal Bello F."/>
            <person name="Ostlie H.M."/>
            <person name="Kleppen H.P."/>
            <person name="Vogensen F.K."/>
            <person name="Holo H."/>
        </authorList>
    </citation>
    <scope>NUCLEOTIDE SEQUENCE [LARGE SCALE GENOMIC DNA]</scope>
    <source>
        <strain evidence="3 4">LMGCF08</strain>
    </source>
</reference>
<dbReference type="InterPro" id="IPR002525">
    <property type="entry name" value="Transp_IS110-like_N"/>
</dbReference>
<evidence type="ECO:0000313" key="3">
    <source>
        <dbReference type="EMBL" id="ORI98453.1"/>
    </source>
</evidence>
<dbReference type="InterPro" id="IPR003346">
    <property type="entry name" value="Transposase_20"/>
</dbReference>
<dbReference type="EMBL" id="MPLS01000004">
    <property type="protein sequence ID" value="ORI98453.1"/>
    <property type="molecule type" value="Genomic_DNA"/>
</dbReference>
<dbReference type="eggNOG" id="COG3547">
    <property type="taxonomic scope" value="Bacteria"/>
</dbReference>
<proteinExistence type="predicted"/>
<dbReference type="AlphaFoldDB" id="A0A1X0VFG6"/>
<gene>
    <name evidence="3" type="ORF">BMR96_02160</name>
</gene>
<dbReference type="RefSeq" id="WP_084058167.1">
    <property type="nucleotide sequence ID" value="NZ_MPLS01000004.1"/>
</dbReference>
<accession>A0A1X0VFG6</accession>
<evidence type="ECO:0000259" key="1">
    <source>
        <dbReference type="Pfam" id="PF01548"/>
    </source>
</evidence>
<dbReference type="GO" id="GO:0006313">
    <property type="term" value="P:DNA transposition"/>
    <property type="evidence" value="ECO:0007669"/>
    <property type="project" value="InterPro"/>
</dbReference>
<dbReference type="Pfam" id="PF01548">
    <property type="entry name" value="DEDD_Tnp_IS110"/>
    <property type="match status" value="1"/>
</dbReference>
<organism evidence="3 4">
    <name type="scientific">Leuconostoc pseudomesenteroides</name>
    <dbReference type="NCBI Taxonomy" id="33968"/>
    <lineage>
        <taxon>Bacteria</taxon>
        <taxon>Bacillati</taxon>
        <taxon>Bacillota</taxon>
        <taxon>Bacilli</taxon>
        <taxon>Lactobacillales</taxon>
        <taxon>Lactobacillaceae</taxon>
        <taxon>Leuconostoc</taxon>
    </lineage>
</organism>